<feature type="region of interest" description="Disordered" evidence="1">
    <location>
        <begin position="477"/>
        <end position="527"/>
    </location>
</feature>
<keyword evidence="5" id="KW-1185">Reference proteome</keyword>
<dbReference type="Gramene" id="KXG35648">
    <property type="protein sequence ID" value="KXG35648"/>
    <property type="gene ID" value="SORBI_3002G205000"/>
</dbReference>
<feature type="region of interest" description="Disordered" evidence="1">
    <location>
        <begin position="132"/>
        <end position="223"/>
    </location>
</feature>
<name>A0A1B6QCK0_SORBI</name>
<feature type="domain" description="C2H2-type" evidence="2">
    <location>
        <begin position="572"/>
        <end position="596"/>
    </location>
</feature>
<evidence type="ECO:0000259" key="3">
    <source>
        <dbReference type="SMART" id="SM00451"/>
    </source>
</evidence>
<dbReference type="SMART" id="SM00355">
    <property type="entry name" value="ZnF_C2H2"/>
    <property type="match status" value="3"/>
</dbReference>
<sequence>MEFAFRGRPTSAAADDEENGRLRRFPDPPAPPHSHGDPNTSGVDAALLTRRQELLLELHKGFMHQDMILRELMQTERVMGFTPGGHNPVPALPWSQDYRHRRTPSMPPWEEPLRQPCPCCCGSSTAVRVPPVYPHVERSPSPAPLLQLQSSSDTEKQQGCRSSGARTHPTSGHVELGTSPSKQTPEEETLVPVAPHASVRSMGSGSIREAVASTHQRTDDSWERRCGAEACHGVQHMYEGRNHKSEEREAAKFAKDDQSNGAMQLPYRYSLAGNENAGSYQQKRLEFSEPAPEQTRPSNDAEQHQGRSSGLRTHPFSGYVELCQSPRKQTPVEETLVPMAAKAGINQMQSSSFCEEAASGHQQVVVGVKVDVEGGCSMQPLHEIKNQSTEEGKAIESAVKDCIKKPMQQRLQYKPTDQENAANSEQKSTEFNEPTTERTAGEKRKLTAPSSPVKKQKPLGQWSCTVCHANPTNQHQLEKHLAGKRHRSNVAALQTSRSKSNSPEPNTKTTPARSRAIATNTHQDGKEEVPENTWTCTLCQAKCTTEWDYYFHLAGRRHQENAEARRAKLSRSYCAVCDVQCNSEKNLESHLVGRRHREALQSRN</sequence>
<reference evidence="4" key="2">
    <citation type="submission" date="2017-02" db="EMBL/GenBank/DDBJ databases">
        <title>WGS assembly of Sorghum bicolor.</title>
        <authorList>
            <person name="Paterson A."/>
            <person name="Mullet J."/>
            <person name="Bowers J."/>
            <person name="Bruggmann R."/>
            <person name="Dubchak I."/>
            <person name="Grimwood J."/>
            <person name="Gundlach H."/>
            <person name="Haberer G."/>
            <person name="Hellsten U."/>
            <person name="Mitros T."/>
            <person name="Poliakov A."/>
            <person name="Schmutz J."/>
            <person name="Spannagl M."/>
            <person name="Tang H."/>
            <person name="Wang X."/>
            <person name="Wicker T."/>
            <person name="Bharti A."/>
            <person name="Chapman J."/>
            <person name="Feltus F."/>
            <person name="Gowik U."/>
            <person name="Grigoriev I."/>
            <person name="Lyons E."/>
            <person name="Maher C."/>
            <person name="Martis M."/>
            <person name="Narechania A."/>
            <person name="Otillar R."/>
            <person name="Penning B."/>
            <person name="Salamov A."/>
            <person name="Wang Y."/>
            <person name="Zhang L."/>
            <person name="Carpita N."/>
            <person name="Freeling M."/>
            <person name="Gingle A."/>
            <person name="Hash C."/>
            <person name="Keller B."/>
            <person name="Klein P."/>
            <person name="Kresovich S."/>
            <person name="Mccann M."/>
            <person name="Ming R."/>
            <person name="Peterson D."/>
            <person name="Rahman M."/>
            <person name="Ware D."/>
            <person name="Westhoff P."/>
            <person name="Mayer K."/>
            <person name="Messing J."/>
            <person name="Sims D."/>
            <person name="Jenkins J."/>
            <person name="Shu S."/>
            <person name="Rokhsar D."/>
        </authorList>
    </citation>
    <scope>NUCLEOTIDE SEQUENCE</scope>
</reference>
<dbReference type="Pfam" id="PF12874">
    <property type="entry name" value="zf-met"/>
    <property type="match status" value="3"/>
</dbReference>
<evidence type="ECO:0000256" key="1">
    <source>
        <dbReference type="SAM" id="MobiDB-lite"/>
    </source>
</evidence>
<feature type="domain" description="U1-type" evidence="3">
    <location>
        <begin position="531"/>
        <end position="565"/>
    </location>
</feature>
<dbReference type="InterPro" id="IPR003604">
    <property type="entry name" value="Matrin/U1-like-C_Znf_C2H2"/>
</dbReference>
<accession>A0A1B6QCK0</accession>
<feature type="region of interest" description="Disordered" evidence="1">
    <location>
        <begin position="1"/>
        <end position="43"/>
    </location>
</feature>
<dbReference type="SUPFAM" id="SSF57667">
    <property type="entry name" value="beta-beta-alpha zinc fingers"/>
    <property type="match status" value="3"/>
</dbReference>
<dbReference type="GO" id="GO:0008270">
    <property type="term" value="F:zinc ion binding"/>
    <property type="evidence" value="ECO:0007669"/>
    <property type="project" value="InterPro"/>
</dbReference>
<reference evidence="4 5" key="1">
    <citation type="journal article" date="2009" name="Nature">
        <title>The Sorghum bicolor genome and the diversification of grasses.</title>
        <authorList>
            <person name="Paterson A.H."/>
            <person name="Bowers J.E."/>
            <person name="Bruggmann R."/>
            <person name="Dubchak I."/>
            <person name="Grimwood J."/>
            <person name="Gundlach H."/>
            <person name="Haberer G."/>
            <person name="Hellsten U."/>
            <person name="Mitros T."/>
            <person name="Poliakov A."/>
            <person name="Schmutz J."/>
            <person name="Spannagl M."/>
            <person name="Tang H."/>
            <person name="Wang X."/>
            <person name="Wicker T."/>
            <person name="Bharti A.K."/>
            <person name="Chapman J."/>
            <person name="Feltus F.A."/>
            <person name="Gowik U."/>
            <person name="Grigoriev I.V."/>
            <person name="Lyons E."/>
            <person name="Maher C.A."/>
            <person name="Martis M."/>
            <person name="Narechania A."/>
            <person name="Otillar R.P."/>
            <person name="Penning B.W."/>
            <person name="Salamov A.A."/>
            <person name="Wang Y."/>
            <person name="Zhang L."/>
            <person name="Carpita N.C."/>
            <person name="Freeling M."/>
            <person name="Gingle A.R."/>
            <person name="Hash C.T."/>
            <person name="Keller B."/>
            <person name="Klein P."/>
            <person name="Kresovich S."/>
            <person name="McCann M.C."/>
            <person name="Ming R."/>
            <person name="Peterson D.G."/>
            <person name="Mehboob-ur-Rahman"/>
            <person name="Ware D."/>
            <person name="Westhoff P."/>
            <person name="Mayer K.F."/>
            <person name="Messing J."/>
            <person name="Rokhsar D.S."/>
        </authorList>
    </citation>
    <scope>NUCLEOTIDE SEQUENCE [LARGE SCALE GENOMIC DNA]</scope>
    <source>
        <strain evidence="5">cv. BTx623</strain>
    </source>
</reference>
<dbReference type="GO" id="GO:0003676">
    <property type="term" value="F:nucleic acid binding"/>
    <property type="evidence" value="ECO:0007669"/>
    <property type="project" value="InterPro"/>
</dbReference>
<feature type="domain" description="U1-type" evidence="3">
    <location>
        <begin position="569"/>
        <end position="603"/>
    </location>
</feature>
<dbReference type="Proteomes" id="UP000000768">
    <property type="component" value="Chromosome 2"/>
</dbReference>
<feature type="domain" description="U1-type" evidence="3">
    <location>
        <begin position="459"/>
        <end position="493"/>
    </location>
</feature>
<feature type="compositionally biased region" description="Polar residues" evidence="1">
    <location>
        <begin position="491"/>
        <end position="522"/>
    </location>
</feature>
<proteinExistence type="predicted"/>
<organism evidence="4 5">
    <name type="scientific">Sorghum bicolor</name>
    <name type="common">Sorghum</name>
    <name type="synonym">Sorghum vulgare</name>
    <dbReference type="NCBI Taxonomy" id="4558"/>
    <lineage>
        <taxon>Eukaryota</taxon>
        <taxon>Viridiplantae</taxon>
        <taxon>Streptophyta</taxon>
        <taxon>Embryophyta</taxon>
        <taxon>Tracheophyta</taxon>
        <taxon>Spermatophyta</taxon>
        <taxon>Magnoliopsida</taxon>
        <taxon>Liliopsida</taxon>
        <taxon>Poales</taxon>
        <taxon>Poaceae</taxon>
        <taxon>PACMAD clade</taxon>
        <taxon>Panicoideae</taxon>
        <taxon>Andropogonodae</taxon>
        <taxon>Andropogoneae</taxon>
        <taxon>Sorghinae</taxon>
        <taxon>Sorghum</taxon>
    </lineage>
</organism>
<evidence type="ECO:0000313" key="4">
    <source>
        <dbReference type="EMBL" id="KXG35648.1"/>
    </source>
</evidence>
<dbReference type="OrthoDB" id="434647at2759"/>
<dbReference type="OMA" id="IATNTHQ"/>
<dbReference type="SMART" id="SM00451">
    <property type="entry name" value="ZnF_U1"/>
    <property type="match status" value="3"/>
</dbReference>
<dbReference type="STRING" id="4558.A0A1B6QCK0"/>
<feature type="compositionally biased region" description="Polar residues" evidence="1">
    <location>
        <begin position="159"/>
        <end position="170"/>
    </location>
</feature>
<protein>
    <recommendedName>
        <fullName evidence="6">C2H2-type domain-containing protein</fullName>
    </recommendedName>
</protein>
<dbReference type="InterPro" id="IPR036236">
    <property type="entry name" value="Znf_C2H2_sf"/>
</dbReference>
<evidence type="ECO:0000313" key="5">
    <source>
        <dbReference type="Proteomes" id="UP000000768"/>
    </source>
</evidence>
<dbReference type="PANTHER" id="PTHR47487:SF11">
    <property type="entry name" value="OS09G0421800 PROTEIN"/>
    <property type="match status" value="1"/>
</dbReference>
<dbReference type="Gene3D" id="3.30.160.60">
    <property type="entry name" value="Classic Zinc Finger"/>
    <property type="match status" value="3"/>
</dbReference>
<feature type="region of interest" description="Disordered" evidence="1">
    <location>
        <begin position="278"/>
        <end position="315"/>
    </location>
</feature>
<reference evidence="5" key="3">
    <citation type="journal article" date="2018" name="Plant J.">
        <title>The Sorghum bicolor reference genome: improved assembly, gene annotations, a transcriptome atlas, and signatures of genome organization.</title>
        <authorList>
            <person name="McCormick R.F."/>
            <person name="Truong S.K."/>
            <person name="Sreedasyam A."/>
            <person name="Jenkins J."/>
            <person name="Shu S."/>
            <person name="Sims D."/>
            <person name="Kennedy M."/>
            <person name="Amirebrahimi M."/>
            <person name="Weers B.D."/>
            <person name="McKinley B."/>
            <person name="Mattison A."/>
            <person name="Morishige D.T."/>
            <person name="Grimwood J."/>
            <person name="Schmutz J."/>
            <person name="Mullet J.E."/>
        </authorList>
    </citation>
    <scope>NUCLEOTIDE SEQUENCE [LARGE SCALE GENOMIC DNA]</scope>
    <source>
        <strain evidence="5">cv. BTx623</strain>
    </source>
</reference>
<feature type="domain" description="C2H2-type" evidence="2">
    <location>
        <begin position="534"/>
        <end position="558"/>
    </location>
</feature>
<feature type="compositionally biased region" description="Basic and acidic residues" evidence="1">
    <location>
        <begin position="427"/>
        <end position="445"/>
    </location>
</feature>
<dbReference type="EMBL" id="CM000761">
    <property type="protein sequence ID" value="KXG35648.1"/>
    <property type="molecule type" value="Genomic_DNA"/>
</dbReference>
<evidence type="ECO:0008006" key="6">
    <source>
        <dbReference type="Google" id="ProtNLM"/>
    </source>
</evidence>
<dbReference type="InParanoid" id="A0A1B6QCK0"/>
<gene>
    <name evidence="4" type="ORF">SORBI_3002G205000</name>
</gene>
<dbReference type="InterPro" id="IPR013087">
    <property type="entry name" value="Znf_C2H2_type"/>
</dbReference>
<feature type="domain" description="C2H2-type" evidence="2">
    <location>
        <begin position="462"/>
        <end position="486"/>
    </location>
</feature>
<dbReference type="AlphaFoldDB" id="A0A1B6QCK0"/>
<feature type="region of interest" description="Disordered" evidence="1">
    <location>
        <begin position="414"/>
        <end position="457"/>
    </location>
</feature>
<dbReference type="PANTHER" id="PTHR47487">
    <property type="entry name" value="OS06G0651300 PROTEIN-RELATED"/>
    <property type="match status" value="1"/>
</dbReference>
<dbReference type="Gramene" id="OQU89514">
    <property type="protein sequence ID" value="OQU89514"/>
    <property type="gene ID" value="SORBI_3002G205000"/>
</dbReference>
<dbReference type="EMBL" id="CM000761">
    <property type="protein sequence ID" value="OQU89514.1"/>
    <property type="molecule type" value="Genomic_DNA"/>
</dbReference>
<dbReference type="eggNOG" id="ENOG502R45X">
    <property type="taxonomic scope" value="Eukaryota"/>
</dbReference>
<dbReference type="FunCoup" id="A0A1B6QCK0">
    <property type="interactions" value="556"/>
</dbReference>
<evidence type="ECO:0000259" key="2">
    <source>
        <dbReference type="SMART" id="SM00355"/>
    </source>
</evidence>